<dbReference type="RefSeq" id="XP_004181247.1">
    <property type="nucleotide sequence ID" value="XM_004181199.1"/>
</dbReference>
<keyword evidence="3" id="KW-1185">Reference proteome</keyword>
<gene>
    <name evidence="2" type="primary">TBLA0F01860</name>
    <name evidence="2" type="ORF">TBLA_0F01860</name>
</gene>
<evidence type="ECO:0000256" key="1">
    <source>
        <dbReference type="SAM" id="Phobius"/>
    </source>
</evidence>
<keyword evidence="1" id="KW-0472">Membrane</keyword>
<dbReference type="OrthoDB" id="4066181at2759"/>
<evidence type="ECO:0000313" key="3">
    <source>
        <dbReference type="Proteomes" id="UP000002866"/>
    </source>
</evidence>
<dbReference type="InterPro" id="IPR035237">
    <property type="entry name" value="DUF5341"/>
</dbReference>
<dbReference type="Proteomes" id="UP000002866">
    <property type="component" value="Chromosome 6"/>
</dbReference>
<reference evidence="2 3" key="1">
    <citation type="journal article" date="2011" name="Proc. Natl. Acad. Sci. U.S.A.">
        <title>Evolutionary erosion of yeast sex chromosomes by mating-type switching accidents.</title>
        <authorList>
            <person name="Gordon J.L."/>
            <person name="Armisen D."/>
            <person name="Proux-Wera E."/>
            <person name="Oheigeartaigh S.S."/>
            <person name="Byrne K.P."/>
            <person name="Wolfe K.H."/>
        </authorList>
    </citation>
    <scope>NUCLEOTIDE SEQUENCE [LARGE SCALE GENOMIC DNA]</scope>
    <source>
        <strain evidence="3">ATCC 34711 / CBS 6284 / DSM 70876 / NBRC 10599 / NRRL Y-10934 / UCD 77-7</strain>
    </source>
</reference>
<feature type="transmembrane region" description="Helical" evidence="1">
    <location>
        <begin position="88"/>
        <end position="112"/>
    </location>
</feature>
<dbReference type="EMBL" id="HE806321">
    <property type="protein sequence ID" value="CCH61728.1"/>
    <property type="molecule type" value="Genomic_DNA"/>
</dbReference>
<feature type="transmembrane region" description="Helical" evidence="1">
    <location>
        <begin position="51"/>
        <end position="76"/>
    </location>
</feature>
<name>I2H5S6_HENB6</name>
<dbReference type="Pfam" id="PF17276">
    <property type="entry name" value="DUF5341"/>
    <property type="match status" value="1"/>
</dbReference>
<dbReference type="KEGG" id="tbl:TBLA_0F01860"/>
<proteinExistence type="predicted"/>
<evidence type="ECO:0000313" key="2">
    <source>
        <dbReference type="EMBL" id="CCH61728.1"/>
    </source>
</evidence>
<keyword evidence="1" id="KW-0812">Transmembrane</keyword>
<dbReference type="GeneID" id="14496837"/>
<protein>
    <submittedName>
        <fullName evidence="2">Uncharacterized protein</fullName>
    </submittedName>
</protein>
<dbReference type="HOGENOM" id="CLU_778854_0_0_1"/>
<dbReference type="InParanoid" id="I2H5S6"/>
<dbReference type="AlphaFoldDB" id="I2H5S6"/>
<accession>I2H5S6</accession>
<organism evidence="2 3">
    <name type="scientific">Henningerozyma blattae (strain ATCC 34711 / CBS 6284 / DSM 70876 / NBRC 10599 / NRRL Y-10934 / UCD 77-7)</name>
    <name type="common">Yeast</name>
    <name type="synonym">Tetrapisispora blattae</name>
    <dbReference type="NCBI Taxonomy" id="1071380"/>
    <lineage>
        <taxon>Eukaryota</taxon>
        <taxon>Fungi</taxon>
        <taxon>Dikarya</taxon>
        <taxon>Ascomycota</taxon>
        <taxon>Saccharomycotina</taxon>
        <taxon>Saccharomycetes</taxon>
        <taxon>Saccharomycetales</taxon>
        <taxon>Saccharomycetaceae</taxon>
        <taxon>Henningerozyma</taxon>
    </lineage>
</organism>
<sequence>MSKLSILNNTKIKSKCLIIVLFCFIILMEMNKLPINKSLGRKSLMAREEKGIWDFGRVSCIVGLALTAACTFYTAWSPAFCLIPTSPACWALTIGISVTASFSAIAVSYAAYIEYMNGDISVIDDEIVIRYENQYLLTNTTMHMYPGLRKGGGDDNCIILYKPDEIYDTIVRKFIDVGLGVPILSIPNVGCTKFQNEDGERLFDKGVVSINWNSQIGQHVATNLEHYDVVSMADDIIGQYLSGYDGDGIYNEIQDENVNWVSYNVGYDMEVCGVRERVREKLFSKTNYEIWNGDIKELAKLISKNRSWKWSLDIITGNSIRNDYFWGWLPRKWGKQEQRQLIHGEVYLNQYGGVKG</sequence>
<feature type="transmembrane region" description="Helical" evidence="1">
    <location>
        <begin position="12"/>
        <end position="30"/>
    </location>
</feature>
<keyword evidence="1" id="KW-1133">Transmembrane helix</keyword>